<protein>
    <submittedName>
        <fullName evidence="3">Response regulator</fullName>
    </submittedName>
</protein>
<dbReference type="RefSeq" id="WP_152124989.1">
    <property type="nucleotide sequence ID" value="NZ_WELI01000005.1"/>
</dbReference>
<dbReference type="Proteomes" id="UP000488299">
    <property type="component" value="Unassembled WGS sequence"/>
</dbReference>
<dbReference type="InterPro" id="IPR052893">
    <property type="entry name" value="TCS_response_regulator"/>
</dbReference>
<feature type="modified residue" description="4-aspartylphosphate" evidence="1">
    <location>
        <position position="64"/>
    </location>
</feature>
<reference evidence="3 4" key="1">
    <citation type="submission" date="2019-10" db="EMBL/GenBank/DDBJ databases">
        <title>Rudanella paleaurantiibacter sp. nov., isolated from sludge.</title>
        <authorList>
            <person name="Xu S.Q."/>
        </authorList>
    </citation>
    <scope>NUCLEOTIDE SEQUENCE [LARGE SCALE GENOMIC DNA]</scope>
    <source>
        <strain evidence="3 4">HX-22-17</strain>
    </source>
</reference>
<dbReference type="SMART" id="SM00448">
    <property type="entry name" value="REC"/>
    <property type="match status" value="1"/>
</dbReference>
<dbReference type="AlphaFoldDB" id="A0A7J5TZ43"/>
<evidence type="ECO:0000313" key="3">
    <source>
        <dbReference type="EMBL" id="KAB7730404.1"/>
    </source>
</evidence>
<dbReference type="EMBL" id="WELI01000005">
    <property type="protein sequence ID" value="KAB7730404.1"/>
    <property type="molecule type" value="Genomic_DNA"/>
</dbReference>
<dbReference type="PROSITE" id="PS50110">
    <property type="entry name" value="RESPONSE_REGULATORY"/>
    <property type="match status" value="1"/>
</dbReference>
<dbReference type="Pfam" id="PF00072">
    <property type="entry name" value="Response_reg"/>
    <property type="match status" value="1"/>
</dbReference>
<comment type="caution">
    <text evidence="3">The sequence shown here is derived from an EMBL/GenBank/DDBJ whole genome shotgun (WGS) entry which is preliminary data.</text>
</comment>
<evidence type="ECO:0000259" key="2">
    <source>
        <dbReference type="PROSITE" id="PS50110"/>
    </source>
</evidence>
<keyword evidence="4" id="KW-1185">Reference proteome</keyword>
<feature type="domain" description="Response regulatory" evidence="2">
    <location>
        <begin position="7"/>
        <end position="134"/>
    </location>
</feature>
<organism evidence="3 4">
    <name type="scientific">Rudanella paleaurantiibacter</name>
    <dbReference type="NCBI Taxonomy" id="2614655"/>
    <lineage>
        <taxon>Bacteria</taxon>
        <taxon>Pseudomonadati</taxon>
        <taxon>Bacteroidota</taxon>
        <taxon>Cytophagia</taxon>
        <taxon>Cytophagales</taxon>
        <taxon>Cytophagaceae</taxon>
        <taxon>Rudanella</taxon>
    </lineage>
</organism>
<gene>
    <name evidence="3" type="ORF">F5984_14730</name>
</gene>
<dbReference type="InterPro" id="IPR011006">
    <property type="entry name" value="CheY-like_superfamily"/>
</dbReference>
<name>A0A7J5TZ43_9BACT</name>
<sequence>MSKPIRCILLVDDDPDDNFLHRMIIEDSGYCDTVKVAETGHQALQYLVDTSSTNYCSPDVILLDINMPGMNGFEFLEEYEKLDPVYHAKVVLMMLTTSLNPDDEHRAHRHGVVNGYKSKPLTRQMLDDIVKTHFSE</sequence>
<evidence type="ECO:0000256" key="1">
    <source>
        <dbReference type="PROSITE-ProRule" id="PRU00169"/>
    </source>
</evidence>
<dbReference type="PANTHER" id="PTHR44520:SF2">
    <property type="entry name" value="RESPONSE REGULATOR RCP1"/>
    <property type="match status" value="1"/>
</dbReference>
<accession>A0A7J5TZ43</accession>
<dbReference type="PANTHER" id="PTHR44520">
    <property type="entry name" value="RESPONSE REGULATOR RCP1-RELATED"/>
    <property type="match status" value="1"/>
</dbReference>
<evidence type="ECO:0000313" key="4">
    <source>
        <dbReference type="Proteomes" id="UP000488299"/>
    </source>
</evidence>
<dbReference type="InterPro" id="IPR001789">
    <property type="entry name" value="Sig_transdc_resp-reg_receiver"/>
</dbReference>
<keyword evidence="1" id="KW-0597">Phosphoprotein</keyword>
<proteinExistence type="predicted"/>
<dbReference type="SUPFAM" id="SSF52172">
    <property type="entry name" value="CheY-like"/>
    <property type="match status" value="1"/>
</dbReference>
<dbReference type="GO" id="GO:0000160">
    <property type="term" value="P:phosphorelay signal transduction system"/>
    <property type="evidence" value="ECO:0007669"/>
    <property type="project" value="InterPro"/>
</dbReference>
<dbReference type="Gene3D" id="3.40.50.2300">
    <property type="match status" value="1"/>
</dbReference>